<dbReference type="InterPro" id="IPR003903">
    <property type="entry name" value="UIM_dom"/>
</dbReference>
<dbReference type="GO" id="GO:0004843">
    <property type="term" value="F:cysteine-type deubiquitinase activity"/>
    <property type="evidence" value="ECO:0007669"/>
    <property type="project" value="UniProtKB-EC"/>
</dbReference>
<keyword evidence="5" id="KW-0132">Cell division</keyword>
<name>A0AAV7U5H9_PLEWA</name>
<dbReference type="CDD" id="cd02257">
    <property type="entry name" value="Peptidase_C19"/>
    <property type="match status" value="1"/>
</dbReference>
<feature type="compositionally biased region" description="Polar residues" evidence="15">
    <location>
        <begin position="272"/>
        <end position="284"/>
    </location>
</feature>
<evidence type="ECO:0000256" key="14">
    <source>
        <dbReference type="ARBA" id="ARBA00032476"/>
    </source>
</evidence>
<sequence>MDCGAGRPWKPSLLPPLALQSIRGVANFPHRRPLYIDHVQHMKPPVVVRLNPLCSKGSRSICQRASTQPLPRRYRGRTLELVASLLGPGAGKQDLLEDSGWGFPPSWVRAPLTGVRGDPCLECGEASGSETCPVGYRGGLPNKPPPRRGVPVPRRGRVITQGLEVPKIKKDGKATLLVVYKAGGAPKSFKLHQNIKSVLFRPNGNNLSRLMVTLKDASHLTIDRVSHIAGKDMETYLLSVCDEAMPTAKSSLGSGSFGGVLGSRSTQKEDNIQTSAVKNQTPTRRASLENKEETPVRKPLGFAVKTSPGNGTLGSKGTGSPNTSPPLRVGLQESRNEKRKRMQSLMQELNEDYPKENDSSTSNKSVVDPAWKFLNRSREKQLVLRQTEENKVTGFFPMQSSSFYSSRPSKEYSFGNSNTERSNVTSQSPSVKRTLGFTSQLGAVKKMKPNLDYTGWNKSRFQLSSQTQQLQGFSNLGNTCYMNAILQSLFSLQSFVNDLLKQRIPWKKIPVNTLIRRFAFLLSKKDICSSEQKKDLLKRVKGAISATAERFSGYMQNDAHEFLNQCLDQLKEDMEKLNKTWKYEPSSGDENAVGRTSEDCSTSRVFSCPVICNFEFEVQHSISCKMCGEMVTKRERFNDLSIDLPRRRKLPTPRSIQDSLDLFFRTEEIDYSCEKCNGKSASVMHKFNRLPRILILHLKRYSFNVVLSQNNKVGQQVIIPRYLTLSSHCTESTQSPLTLNWSSYNAISRPLKSSQMVNSCSMSTSTPTRKFSFKSTGTKHSCHDSDSEDEQPRRSVTGSQRLFDMPRRDQQQEDLEKTSRLIRTDNEKPADIAETPFDGMSEEELLATVLEMSKKETSLSMSHDEEYKPTSSPDTGFGEDEVPEMADNFDSMVMEKSKAVSEPGPAVSFEISKNCDIAKDFDENKENKTPEGSQADVDWLQQYDLDREEQEIRQAMAQSIHDQEVQAQKEVDDLKRAKELSLQEFNNSLLDSVCSDEDSGNEDIFDMEYTEAEVEELRKNAQNGALPHSYRLISVVSHIGSSSSSGHYISDVFDLRKLDWFTYDDLMVSKIQEVEVQSERDRTGYIFFYMHREILAELLEAEKNSQPLSVELARPNRPPQ</sequence>
<feature type="region of interest" description="Disordered" evidence="15">
    <location>
        <begin position="134"/>
        <end position="153"/>
    </location>
</feature>
<evidence type="ECO:0000256" key="5">
    <source>
        <dbReference type="ARBA" id="ARBA00022618"/>
    </source>
</evidence>
<feature type="region of interest" description="Disordered" evidence="15">
    <location>
        <begin position="765"/>
        <end position="834"/>
    </location>
</feature>
<dbReference type="PANTHER" id="PTHR24006:SF915">
    <property type="entry name" value="UBIQUITIN CARBOXYL-TERMINAL HYDROLASE-RELATED"/>
    <property type="match status" value="1"/>
</dbReference>
<feature type="compositionally biased region" description="Basic and acidic residues" evidence="15">
    <location>
        <begin position="804"/>
        <end position="831"/>
    </location>
</feature>
<dbReference type="InterPro" id="IPR038765">
    <property type="entry name" value="Papain-like_cys_pep_sf"/>
</dbReference>
<dbReference type="GO" id="GO:0005634">
    <property type="term" value="C:nucleus"/>
    <property type="evidence" value="ECO:0007669"/>
    <property type="project" value="TreeGrafter"/>
</dbReference>
<dbReference type="InterPro" id="IPR032069">
    <property type="entry name" value="USP37-like_PH"/>
</dbReference>
<protein>
    <recommendedName>
        <fullName evidence="4">Ubiquitin carboxyl-terminal hydrolase 37</fullName>
        <ecNumber evidence="3">3.4.19.12</ecNumber>
    </recommendedName>
    <alternativeName>
        <fullName evidence="13">Deubiquitinating enzyme 37</fullName>
    </alternativeName>
    <alternativeName>
        <fullName evidence="12">Ubiquitin thioesterase 37</fullName>
    </alternativeName>
    <alternativeName>
        <fullName evidence="14">Ubiquitin-specific-processing protease 37</fullName>
    </alternativeName>
</protein>
<evidence type="ECO:0000256" key="9">
    <source>
        <dbReference type="ARBA" id="ARBA00022801"/>
    </source>
</evidence>
<evidence type="ECO:0000313" key="18">
    <source>
        <dbReference type="Proteomes" id="UP001066276"/>
    </source>
</evidence>
<dbReference type="PANTHER" id="PTHR24006">
    <property type="entry name" value="UBIQUITIN CARBOXYL-TERMINAL HYDROLASE"/>
    <property type="match status" value="1"/>
</dbReference>
<dbReference type="Gene3D" id="2.30.29.180">
    <property type="entry name" value="Ubiquitin carboxyl-terminal hydrolase 26/29/37, pleckstrin homology-like domain"/>
    <property type="match status" value="1"/>
</dbReference>
<feature type="compositionally biased region" description="Basic and acidic residues" evidence="15">
    <location>
        <begin position="286"/>
        <end position="296"/>
    </location>
</feature>
<dbReference type="EC" id="3.4.19.12" evidence="3"/>
<keyword evidence="6" id="KW-0645">Protease</keyword>
<evidence type="ECO:0000259" key="16">
    <source>
        <dbReference type="PROSITE" id="PS50235"/>
    </source>
</evidence>
<dbReference type="PROSITE" id="PS50330">
    <property type="entry name" value="UIM"/>
    <property type="match status" value="1"/>
</dbReference>
<dbReference type="Gene3D" id="3.90.70.10">
    <property type="entry name" value="Cysteine proteinases"/>
    <property type="match status" value="2"/>
</dbReference>
<evidence type="ECO:0000256" key="1">
    <source>
        <dbReference type="ARBA" id="ARBA00000707"/>
    </source>
</evidence>
<keyword evidence="7" id="KW-0498">Mitosis</keyword>
<feature type="region of interest" description="Disordered" evidence="15">
    <location>
        <begin position="858"/>
        <end position="880"/>
    </location>
</feature>
<evidence type="ECO:0000256" key="4">
    <source>
        <dbReference type="ARBA" id="ARBA00014563"/>
    </source>
</evidence>
<organism evidence="17 18">
    <name type="scientific">Pleurodeles waltl</name>
    <name type="common">Iberian ribbed newt</name>
    <dbReference type="NCBI Taxonomy" id="8319"/>
    <lineage>
        <taxon>Eukaryota</taxon>
        <taxon>Metazoa</taxon>
        <taxon>Chordata</taxon>
        <taxon>Craniata</taxon>
        <taxon>Vertebrata</taxon>
        <taxon>Euteleostomi</taxon>
        <taxon>Amphibia</taxon>
        <taxon>Batrachia</taxon>
        <taxon>Caudata</taxon>
        <taxon>Salamandroidea</taxon>
        <taxon>Salamandridae</taxon>
        <taxon>Pleurodelinae</taxon>
        <taxon>Pleurodeles</taxon>
    </lineage>
</organism>
<dbReference type="InterPro" id="IPR050164">
    <property type="entry name" value="Peptidase_C19"/>
</dbReference>
<comment type="similarity">
    <text evidence="2">Belongs to the peptidase C19 family.</text>
</comment>
<evidence type="ECO:0000256" key="13">
    <source>
        <dbReference type="ARBA" id="ARBA00030260"/>
    </source>
</evidence>
<dbReference type="GO" id="GO:0006508">
    <property type="term" value="P:proteolysis"/>
    <property type="evidence" value="ECO:0007669"/>
    <property type="project" value="UniProtKB-KW"/>
</dbReference>
<keyword evidence="9" id="KW-0378">Hydrolase</keyword>
<proteinExistence type="inferred from homology"/>
<keyword evidence="10" id="KW-0788">Thiol protease</keyword>
<gene>
    <name evidence="17" type="ORF">NDU88_000932</name>
</gene>
<dbReference type="GO" id="GO:0000082">
    <property type="term" value="P:G1/S transition of mitotic cell cycle"/>
    <property type="evidence" value="ECO:0007669"/>
    <property type="project" value="TreeGrafter"/>
</dbReference>
<dbReference type="InterPro" id="IPR001394">
    <property type="entry name" value="Peptidase_C19_UCH"/>
</dbReference>
<keyword evidence="11" id="KW-0131">Cell cycle</keyword>
<dbReference type="PROSITE" id="PS50235">
    <property type="entry name" value="USP_3"/>
    <property type="match status" value="1"/>
</dbReference>
<evidence type="ECO:0000256" key="11">
    <source>
        <dbReference type="ARBA" id="ARBA00023306"/>
    </source>
</evidence>
<dbReference type="GO" id="GO:0005829">
    <property type="term" value="C:cytosol"/>
    <property type="evidence" value="ECO:0007669"/>
    <property type="project" value="TreeGrafter"/>
</dbReference>
<comment type="catalytic activity">
    <reaction evidence="1">
        <text>Thiol-dependent hydrolysis of ester, thioester, amide, peptide and isopeptide bonds formed by the C-terminal Gly of ubiquitin (a 76-residue protein attached to proteins as an intracellular targeting signal).</text>
        <dbReference type="EC" id="3.4.19.12"/>
    </reaction>
</comment>
<dbReference type="FunFam" id="3.90.70.10:FF:000066">
    <property type="entry name" value="Ubiquitin carboxyl-terminal hydrolase 37"/>
    <property type="match status" value="1"/>
</dbReference>
<reference evidence="17" key="1">
    <citation type="journal article" date="2022" name="bioRxiv">
        <title>Sequencing and chromosome-scale assembly of the giantPleurodeles waltlgenome.</title>
        <authorList>
            <person name="Brown T."/>
            <person name="Elewa A."/>
            <person name="Iarovenko S."/>
            <person name="Subramanian E."/>
            <person name="Araus A.J."/>
            <person name="Petzold A."/>
            <person name="Susuki M."/>
            <person name="Suzuki K.-i.T."/>
            <person name="Hayashi T."/>
            <person name="Toyoda A."/>
            <person name="Oliveira C."/>
            <person name="Osipova E."/>
            <person name="Leigh N.D."/>
            <person name="Simon A."/>
            <person name="Yun M.H."/>
        </authorList>
    </citation>
    <scope>NUCLEOTIDE SEQUENCE</scope>
    <source>
        <strain evidence="17">20211129_DDA</strain>
        <tissue evidence="17">Liver</tissue>
    </source>
</reference>
<feature type="compositionally biased region" description="Basic and acidic residues" evidence="15">
    <location>
        <begin position="858"/>
        <end position="868"/>
    </location>
</feature>
<evidence type="ECO:0000256" key="15">
    <source>
        <dbReference type="SAM" id="MobiDB-lite"/>
    </source>
</evidence>
<dbReference type="AlphaFoldDB" id="A0AAV7U5H9"/>
<keyword evidence="18" id="KW-1185">Reference proteome</keyword>
<dbReference type="EMBL" id="JANPWB010000005">
    <property type="protein sequence ID" value="KAJ1184122.1"/>
    <property type="molecule type" value="Genomic_DNA"/>
</dbReference>
<dbReference type="GO" id="GO:0016579">
    <property type="term" value="P:protein deubiquitination"/>
    <property type="evidence" value="ECO:0007669"/>
    <property type="project" value="InterPro"/>
</dbReference>
<feature type="region of interest" description="Disordered" evidence="15">
    <location>
        <begin position="410"/>
        <end position="429"/>
    </location>
</feature>
<dbReference type="SMART" id="SM00726">
    <property type="entry name" value="UIM"/>
    <property type="match status" value="3"/>
</dbReference>
<evidence type="ECO:0000256" key="6">
    <source>
        <dbReference type="ARBA" id="ARBA00022670"/>
    </source>
</evidence>
<evidence type="ECO:0000256" key="7">
    <source>
        <dbReference type="ARBA" id="ARBA00022776"/>
    </source>
</evidence>
<dbReference type="Pfam" id="PF00443">
    <property type="entry name" value="UCH"/>
    <property type="match status" value="1"/>
</dbReference>
<dbReference type="InterPro" id="IPR038093">
    <property type="entry name" value="USP37-like_PH_sf"/>
</dbReference>
<feature type="region of interest" description="Disordered" evidence="15">
    <location>
        <begin position="252"/>
        <end position="342"/>
    </location>
</feature>
<dbReference type="SUPFAM" id="SSF54001">
    <property type="entry name" value="Cysteine proteinases"/>
    <property type="match status" value="1"/>
</dbReference>
<evidence type="ECO:0000256" key="2">
    <source>
        <dbReference type="ARBA" id="ARBA00009085"/>
    </source>
</evidence>
<evidence type="ECO:0000256" key="12">
    <source>
        <dbReference type="ARBA" id="ARBA00029923"/>
    </source>
</evidence>
<dbReference type="PROSITE" id="PS00972">
    <property type="entry name" value="USP_1"/>
    <property type="match status" value="1"/>
</dbReference>
<feature type="compositionally biased region" description="Polar residues" evidence="15">
    <location>
        <begin position="765"/>
        <end position="779"/>
    </location>
</feature>
<dbReference type="InterPro" id="IPR018200">
    <property type="entry name" value="USP_CS"/>
</dbReference>
<dbReference type="InterPro" id="IPR028889">
    <property type="entry name" value="USP"/>
</dbReference>
<dbReference type="GO" id="GO:0051301">
    <property type="term" value="P:cell division"/>
    <property type="evidence" value="ECO:0007669"/>
    <property type="project" value="UniProtKB-KW"/>
</dbReference>
<evidence type="ECO:0000313" key="17">
    <source>
        <dbReference type="EMBL" id="KAJ1184122.1"/>
    </source>
</evidence>
<dbReference type="PROSITE" id="PS00973">
    <property type="entry name" value="USP_2"/>
    <property type="match status" value="1"/>
</dbReference>
<dbReference type="Proteomes" id="UP001066276">
    <property type="component" value="Chromosome 3_1"/>
</dbReference>
<feature type="domain" description="USP" evidence="16">
    <location>
        <begin position="471"/>
        <end position="1092"/>
    </location>
</feature>
<feature type="compositionally biased region" description="Basic and acidic residues" evidence="15">
    <location>
        <begin position="781"/>
        <end position="793"/>
    </location>
</feature>
<evidence type="ECO:0000256" key="3">
    <source>
        <dbReference type="ARBA" id="ARBA00012759"/>
    </source>
</evidence>
<dbReference type="Pfam" id="PF16674">
    <property type="entry name" value="UCH_N"/>
    <property type="match status" value="1"/>
</dbReference>
<evidence type="ECO:0000256" key="10">
    <source>
        <dbReference type="ARBA" id="ARBA00022807"/>
    </source>
</evidence>
<accession>A0AAV7U5H9</accession>
<evidence type="ECO:0000256" key="8">
    <source>
        <dbReference type="ARBA" id="ARBA00022786"/>
    </source>
</evidence>
<feature type="compositionally biased region" description="Polar residues" evidence="15">
    <location>
        <begin position="414"/>
        <end position="429"/>
    </location>
</feature>
<comment type="caution">
    <text evidence="17">The sequence shown here is derived from an EMBL/GenBank/DDBJ whole genome shotgun (WGS) entry which is preliminary data.</text>
</comment>
<dbReference type="FunFam" id="3.90.70.10:FF:000040">
    <property type="entry name" value="Ubiquitin carboxyl-terminal hydrolase 37"/>
    <property type="match status" value="1"/>
</dbReference>
<keyword evidence="8" id="KW-0833">Ubl conjugation pathway</keyword>